<dbReference type="Gene3D" id="3.30.750.140">
    <property type="match status" value="1"/>
</dbReference>
<proteinExistence type="inferred from homology"/>
<keyword evidence="6" id="KW-0282">Flagellum</keyword>
<feature type="region of interest" description="Disordered" evidence="4">
    <location>
        <begin position="1"/>
        <end position="112"/>
    </location>
</feature>
<dbReference type="Pfam" id="PF02120">
    <property type="entry name" value="Flg_hook"/>
    <property type="match status" value="1"/>
</dbReference>
<dbReference type="PANTHER" id="PTHR37533:SF2">
    <property type="entry name" value="FLAGELLAR HOOK-LENGTH CONTROL PROTEIN"/>
    <property type="match status" value="1"/>
</dbReference>
<dbReference type="InterPro" id="IPR038610">
    <property type="entry name" value="FliK-like_C_sf"/>
</dbReference>
<comment type="similarity">
    <text evidence="2">Belongs to the FliK family.</text>
</comment>
<comment type="caution">
    <text evidence="6">The sequence shown here is derived from an EMBL/GenBank/DDBJ whole genome shotgun (WGS) entry which is preliminary data.</text>
</comment>
<comment type="function">
    <text evidence="1">Controls the length of the flagellar hook.</text>
</comment>
<keyword evidence="6" id="KW-0969">Cilium</keyword>
<dbReference type="PANTHER" id="PTHR37533">
    <property type="entry name" value="FLAGELLAR HOOK-LENGTH CONTROL PROTEIN"/>
    <property type="match status" value="1"/>
</dbReference>
<evidence type="ECO:0000313" key="7">
    <source>
        <dbReference type="Proteomes" id="UP000326367"/>
    </source>
</evidence>
<dbReference type="InterPro" id="IPR021136">
    <property type="entry name" value="Flagellar_hook_control-like_C"/>
</dbReference>
<accession>A0ABQ6SVL3</accession>
<dbReference type="EMBL" id="VYKI01000046">
    <property type="protein sequence ID" value="KAA8992396.1"/>
    <property type="molecule type" value="Genomic_DNA"/>
</dbReference>
<feature type="domain" description="Flagellar hook-length control protein-like C-terminal" evidence="5">
    <location>
        <begin position="257"/>
        <end position="336"/>
    </location>
</feature>
<dbReference type="RefSeq" id="WP_150456144.1">
    <property type="nucleotide sequence ID" value="NZ_VYKI01000046.1"/>
</dbReference>
<evidence type="ECO:0000313" key="6">
    <source>
        <dbReference type="EMBL" id="KAA8992396.1"/>
    </source>
</evidence>
<evidence type="ECO:0000256" key="2">
    <source>
        <dbReference type="ARBA" id="ARBA00009149"/>
    </source>
</evidence>
<evidence type="ECO:0000256" key="1">
    <source>
        <dbReference type="ARBA" id="ARBA00003944"/>
    </source>
</evidence>
<keyword evidence="7" id="KW-1185">Reference proteome</keyword>
<organism evidence="6 7">
    <name type="scientific">Stenotrophomonas cyclobalanopsidis</name>
    <dbReference type="NCBI Taxonomy" id="2771362"/>
    <lineage>
        <taxon>Bacteria</taxon>
        <taxon>Pseudomonadati</taxon>
        <taxon>Pseudomonadota</taxon>
        <taxon>Gammaproteobacteria</taxon>
        <taxon>Lysobacterales</taxon>
        <taxon>Lysobacteraceae</taxon>
        <taxon>Stenotrophomonas</taxon>
    </lineage>
</organism>
<dbReference type="PRINTS" id="PR01007">
    <property type="entry name" value="FLGHOOKFLIK"/>
</dbReference>
<dbReference type="CDD" id="cd17470">
    <property type="entry name" value="T3SS_Flik_C"/>
    <property type="match status" value="1"/>
</dbReference>
<keyword evidence="6" id="KW-0966">Cell projection</keyword>
<feature type="compositionally biased region" description="Low complexity" evidence="4">
    <location>
        <begin position="1"/>
        <end position="28"/>
    </location>
</feature>
<keyword evidence="3" id="KW-1005">Bacterial flagellum biogenesis</keyword>
<gene>
    <name evidence="6" type="ORF">FJU31_19110</name>
</gene>
<dbReference type="InterPro" id="IPR052563">
    <property type="entry name" value="FliK"/>
</dbReference>
<dbReference type="InterPro" id="IPR001635">
    <property type="entry name" value="Flag_hook_Flik"/>
</dbReference>
<protein>
    <submittedName>
        <fullName evidence="6">Flagellar hook-length control protein FliK</fullName>
    </submittedName>
</protein>
<name>A0ABQ6SVL3_9GAMM</name>
<sequence>MPSALSSSIGPGSTASSTASPARSTGSGKDFGQMLQGSPAAEAKPQPASKAPLSNSAPTNPDGGADTPTSSTADSDGATTETVAAAPPPTQATTDDKDTATEGDDAPWPPLGLAGLMLAVPVPVPANADAATPVATAKGGDADPAAAAPALPATGLPAATPLAAGASAATAATDRNGDIATQPLPDMVLGQQTLEGADDSDGLLIGDRTPPAPLQGAFPAALQDLKAALASTPVFDGEPTPTPTLGDDGFDHAVGARLSWLADQKIGHAHIRLNPEDLGPVDVRLQMNGDKVHASFSSPHVDVRHALESSLPRLRELLGEQGFQLAHADVGHQNRGDGSPSAQAGGTGDLVGGDGEPSRGDITVSAAQLMRQRGLLDAYA</sequence>
<evidence type="ECO:0000256" key="4">
    <source>
        <dbReference type="SAM" id="MobiDB-lite"/>
    </source>
</evidence>
<feature type="compositionally biased region" description="Low complexity" evidence="4">
    <location>
        <begin position="65"/>
        <end position="85"/>
    </location>
</feature>
<dbReference type="Proteomes" id="UP000326367">
    <property type="component" value="Unassembled WGS sequence"/>
</dbReference>
<reference evidence="6 7" key="1">
    <citation type="journal article" date="2020" name="Antonie Van Leeuwenhoek">
        <title>Stenotrophomonas cyclobalanopsidis sp. nov., isolated from the leaf spot disease of Cyclobalanopsis patelliformis.</title>
        <authorList>
            <person name="Bian D.R."/>
            <person name="Xue H."/>
            <person name="Piao C.G."/>
            <person name="Li Y."/>
        </authorList>
    </citation>
    <scope>NUCLEOTIDE SEQUENCE [LARGE SCALE GENOMIC DNA]</scope>
    <source>
        <strain evidence="6 7">TPQG1-4</strain>
    </source>
</reference>
<evidence type="ECO:0000259" key="5">
    <source>
        <dbReference type="Pfam" id="PF02120"/>
    </source>
</evidence>
<feature type="region of interest" description="Disordered" evidence="4">
    <location>
        <begin position="330"/>
        <end position="361"/>
    </location>
</feature>
<feature type="compositionally biased region" description="Gly residues" evidence="4">
    <location>
        <begin position="345"/>
        <end position="355"/>
    </location>
</feature>
<evidence type="ECO:0000256" key="3">
    <source>
        <dbReference type="ARBA" id="ARBA00022795"/>
    </source>
</evidence>